<comment type="caution">
    <text evidence="3">The sequence shown here is derived from an EMBL/GenBank/DDBJ whole genome shotgun (WGS) entry which is preliminary data.</text>
</comment>
<dbReference type="Pfam" id="PF10956">
    <property type="entry name" value="DUF2756"/>
    <property type="match status" value="1"/>
</dbReference>
<dbReference type="RefSeq" id="WP_212713541.1">
    <property type="nucleotide sequence ID" value="NZ_BAAAFX010000011.1"/>
</dbReference>
<keyword evidence="4" id="KW-1185">Reference proteome</keyword>
<name>A0ABW1VW54_9GAMM</name>
<evidence type="ECO:0000256" key="2">
    <source>
        <dbReference type="SAM" id="SignalP"/>
    </source>
</evidence>
<sequence length="88" mass="10052">MLKPLLLITIFALPLSSFADISSNPLNPTQPGAVYNPSQKRMQDQMEMQQKTEQLKLQNEQQQQSQKIQQTISQQQAQARQRLSSTQP</sequence>
<gene>
    <name evidence="3" type="ORF">ACFP9W_00665</name>
</gene>
<feature type="compositionally biased region" description="Polar residues" evidence="1">
    <location>
        <begin position="21"/>
        <end position="40"/>
    </location>
</feature>
<keyword evidence="2" id="KW-0732">Signal</keyword>
<evidence type="ECO:0000313" key="3">
    <source>
        <dbReference type="EMBL" id="MFC6376638.1"/>
    </source>
</evidence>
<dbReference type="InterPro" id="IPR020158">
    <property type="entry name" value="DUF2756"/>
</dbReference>
<feature type="region of interest" description="Disordered" evidence="1">
    <location>
        <begin position="21"/>
        <end position="88"/>
    </location>
</feature>
<accession>A0ABW1VW54</accession>
<organism evidence="3 4">
    <name type="scientific">Tatumella terrea</name>
    <dbReference type="NCBI Taxonomy" id="419007"/>
    <lineage>
        <taxon>Bacteria</taxon>
        <taxon>Pseudomonadati</taxon>
        <taxon>Pseudomonadota</taxon>
        <taxon>Gammaproteobacteria</taxon>
        <taxon>Enterobacterales</taxon>
        <taxon>Erwiniaceae</taxon>
        <taxon>Tatumella</taxon>
    </lineage>
</organism>
<feature type="signal peptide" evidence="2">
    <location>
        <begin position="1"/>
        <end position="19"/>
    </location>
</feature>
<evidence type="ECO:0000313" key="4">
    <source>
        <dbReference type="Proteomes" id="UP001596230"/>
    </source>
</evidence>
<evidence type="ECO:0000256" key="1">
    <source>
        <dbReference type="SAM" id="MobiDB-lite"/>
    </source>
</evidence>
<dbReference type="Proteomes" id="UP001596230">
    <property type="component" value="Unassembled WGS sequence"/>
</dbReference>
<proteinExistence type="predicted"/>
<feature type="chain" id="PRO_5045181780" evidence="2">
    <location>
        <begin position="20"/>
        <end position="88"/>
    </location>
</feature>
<protein>
    <submittedName>
        <fullName evidence="3">DUF2756 domain-containing protein</fullName>
    </submittedName>
</protein>
<feature type="compositionally biased region" description="Low complexity" evidence="1">
    <location>
        <begin position="49"/>
        <end position="88"/>
    </location>
</feature>
<reference evidence="4" key="1">
    <citation type="journal article" date="2019" name="Int. J. Syst. Evol. Microbiol.">
        <title>The Global Catalogue of Microorganisms (GCM) 10K type strain sequencing project: providing services to taxonomists for standard genome sequencing and annotation.</title>
        <authorList>
            <consortium name="The Broad Institute Genomics Platform"/>
            <consortium name="The Broad Institute Genome Sequencing Center for Infectious Disease"/>
            <person name="Wu L."/>
            <person name="Ma J."/>
        </authorList>
    </citation>
    <scope>NUCLEOTIDE SEQUENCE [LARGE SCALE GENOMIC DNA]</scope>
    <source>
        <strain evidence="4">CGMCC 1.18518</strain>
    </source>
</reference>
<dbReference type="EMBL" id="JBHSUB010000001">
    <property type="protein sequence ID" value="MFC6376638.1"/>
    <property type="molecule type" value="Genomic_DNA"/>
</dbReference>